<dbReference type="InterPro" id="IPR013800">
    <property type="entry name" value="STAT_TF_alpha"/>
</dbReference>
<evidence type="ECO:0000259" key="14">
    <source>
        <dbReference type="PROSITE" id="PS50001"/>
    </source>
</evidence>
<dbReference type="CDD" id="cd09919">
    <property type="entry name" value="SH2_STAT_family"/>
    <property type="match status" value="1"/>
</dbReference>
<keyword evidence="8 13" id="KW-0238">DNA-binding</keyword>
<dbReference type="InterPro" id="IPR013799">
    <property type="entry name" value="STAT_TF_prot_interaction"/>
</dbReference>
<evidence type="ECO:0000313" key="15">
    <source>
        <dbReference type="EMBL" id="KAG5671136.1"/>
    </source>
</evidence>
<dbReference type="Gene3D" id="2.60.40.630">
    <property type="entry name" value="STAT transcription factor, DNA-binding domain"/>
    <property type="match status" value="1"/>
</dbReference>
<dbReference type="SUPFAM" id="SSF55550">
    <property type="entry name" value="SH2 domain"/>
    <property type="match status" value="1"/>
</dbReference>
<dbReference type="Pfam" id="PF02864">
    <property type="entry name" value="STAT_bind"/>
    <property type="match status" value="1"/>
</dbReference>
<dbReference type="Gene3D" id="1.20.1050.20">
    <property type="entry name" value="STAT transcription factor, all-alpha domain"/>
    <property type="match status" value="1"/>
</dbReference>
<evidence type="ECO:0000256" key="10">
    <source>
        <dbReference type="ARBA" id="ARBA00023163"/>
    </source>
</evidence>
<evidence type="ECO:0000256" key="2">
    <source>
        <dbReference type="ARBA" id="ARBA00004496"/>
    </source>
</evidence>
<dbReference type="EMBL" id="JADBJN010000003">
    <property type="protein sequence ID" value="KAG5671136.1"/>
    <property type="molecule type" value="Genomic_DNA"/>
</dbReference>
<dbReference type="GO" id="GO:0006357">
    <property type="term" value="P:regulation of transcription by RNA polymerase II"/>
    <property type="evidence" value="ECO:0007669"/>
    <property type="project" value="UniProtKB-ARBA"/>
</dbReference>
<dbReference type="InterPro" id="IPR000980">
    <property type="entry name" value="SH2"/>
</dbReference>
<evidence type="ECO:0000256" key="13">
    <source>
        <dbReference type="RuleBase" id="RU046415"/>
    </source>
</evidence>
<dbReference type="GO" id="GO:0005737">
    <property type="term" value="C:cytoplasm"/>
    <property type="evidence" value="ECO:0007669"/>
    <property type="project" value="UniProtKB-SubCell"/>
</dbReference>
<keyword evidence="5 13" id="KW-0597">Phosphoprotein</keyword>
<dbReference type="InterPro" id="IPR013801">
    <property type="entry name" value="STAT_TF_DNA-bd"/>
</dbReference>
<dbReference type="Proteomes" id="UP001107558">
    <property type="component" value="Chromosome 3"/>
</dbReference>
<gene>
    <name evidence="15" type="ORF">PVAND_001349</name>
</gene>
<dbReference type="GO" id="GO:0003700">
    <property type="term" value="F:DNA-binding transcription factor activity"/>
    <property type="evidence" value="ECO:0007669"/>
    <property type="project" value="InterPro"/>
</dbReference>
<organism evidence="15 16">
    <name type="scientific">Polypedilum vanderplanki</name>
    <name type="common">Sleeping chironomid midge</name>
    <dbReference type="NCBI Taxonomy" id="319348"/>
    <lineage>
        <taxon>Eukaryota</taxon>
        <taxon>Metazoa</taxon>
        <taxon>Ecdysozoa</taxon>
        <taxon>Arthropoda</taxon>
        <taxon>Hexapoda</taxon>
        <taxon>Insecta</taxon>
        <taxon>Pterygota</taxon>
        <taxon>Neoptera</taxon>
        <taxon>Endopterygota</taxon>
        <taxon>Diptera</taxon>
        <taxon>Nematocera</taxon>
        <taxon>Chironomoidea</taxon>
        <taxon>Chironomidae</taxon>
        <taxon>Chironominae</taxon>
        <taxon>Polypedilum</taxon>
        <taxon>Polypedilum</taxon>
    </lineage>
</organism>
<keyword evidence="16" id="KW-1185">Reference proteome</keyword>
<evidence type="ECO:0000256" key="7">
    <source>
        <dbReference type="ARBA" id="ARBA00023015"/>
    </source>
</evidence>
<evidence type="ECO:0000256" key="9">
    <source>
        <dbReference type="ARBA" id="ARBA00023159"/>
    </source>
</evidence>
<reference evidence="15" key="1">
    <citation type="submission" date="2021-03" db="EMBL/GenBank/DDBJ databases">
        <title>Chromosome level genome of the anhydrobiotic midge Polypedilum vanderplanki.</title>
        <authorList>
            <person name="Yoshida Y."/>
            <person name="Kikawada T."/>
            <person name="Gusev O."/>
        </authorList>
    </citation>
    <scope>NUCLEOTIDE SEQUENCE</scope>
    <source>
        <strain evidence="15">NIAS01</strain>
        <tissue evidence="15">Whole body or cell culture</tissue>
    </source>
</reference>
<evidence type="ECO:0000256" key="1">
    <source>
        <dbReference type="ARBA" id="ARBA00004123"/>
    </source>
</evidence>
<dbReference type="Gene3D" id="1.10.238.10">
    <property type="entry name" value="EF-hand"/>
    <property type="match status" value="1"/>
</dbReference>
<evidence type="ECO:0000256" key="3">
    <source>
        <dbReference type="ARBA" id="ARBA00005586"/>
    </source>
</evidence>
<dbReference type="InterPro" id="IPR048988">
    <property type="entry name" value="STAT_linker"/>
</dbReference>
<dbReference type="OrthoDB" id="19300at2759"/>
<keyword evidence="10 13" id="KW-0804">Transcription</keyword>
<dbReference type="InterPro" id="IPR036535">
    <property type="entry name" value="STAT_N_sf"/>
</dbReference>
<keyword evidence="4 13" id="KW-0963">Cytoplasm</keyword>
<dbReference type="Pfam" id="PF21354">
    <property type="entry name" value="STAT_linker"/>
    <property type="match status" value="1"/>
</dbReference>
<dbReference type="SMART" id="SM00964">
    <property type="entry name" value="STAT_int"/>
    <property type="match status" value="1"/>
</dbReference>
<dbReference type="GO" id="GO:0003677">
    <property type="term" value="F:DNA binding"/>
    <property type="evidence" value="ECO:0007669"/>
    <property type="project" value="UniProtKB-KW"/>
</dbReference>
<dbReference type="InterPro" id="IPR015988">
    <property type="entry name" value="STAT_TF_CC"/>
</dbReference>
<keyword evidence="11 13" id="KW-0539">Nucleus</keyword>
<dbReference type="AlphaFoldDB" id="A0A9J6BN42"/>
<accession>A0A9J6BN42</accession>
<proteinExistence type="inferred from homology"/>
<keyword evidence="9 13" id="KW-0010">Activator</keyword>
<dbReference type="PANTHER" id="PTHR11801">
    <property type="entry name" value="SIGNAL TRANSDUCER AND ACTIVATOR OF TRANSCRIPTION"/>
    <property type="match status" value="1"/>
</dbReference>
<sequence length="748" mass="87494">MSLWNQLVQLQPSVINHLTANYGDHFPIEIRQYLAEWLENRLIKTVPENEQSVECLIFFEEFLQQLQKKASEMDNIAISFRLSEAARNIGQTYASDKLQLYKRLRQNLQYEENLLRNPRVYLRRDINREEYNELSQVLETLILKTREIENENRALKNGYERFYLQYYKVAKKNRQYEIWISQQPENRTEIEARRNEHNESVQQLLNFLKHKKLSLIDKLKIVIAETDGVQNTVLEKYLHEWLLSQRSIAMGGFIKTSIRLETIQKWCEYLAEILWTVREQVKILRNSSQQMFQVYNDQILCDTLHEIFETVTKLVEKLIIRSFIIEKQPPQVIGTRKKFESTVRLLIGNKLNINMFNPQKSYLQVTAKIISEKQAREIRITNQCYEGCETIINNTGYMEYSETLKQMSLSFNNMILPIMKKEMCKIRKERTGMESVSDKKFALLFQSTFSTGDMSFNVWAISLPIVVTSHTNQKPEALATITWDNAFSEINREPFVVPEKVPVTRFAEALNVIFRSKTDRNLTDENLHFLCEKVTRMKLPMPLPDDVEVSWQMFCKDPLPNRAFNFWTWFYETMELTKSFLSGPWKDGLIMGFVERESVERKLLHCQNGTFLLRFAESELGGVTIAVVQNNFVTHIEPFTETVLKIRSLADAVRDIEGLTYLYPCKPINEAFKSHITPKSSAIKGPYVKSELRMSVPATSTAANNQITDDTFTIYDDQQFYSNCSNFLPNFTSSFSPTSSYQVFTSSC</sequence>
<dbReference type="InterPro" id="IPR001217">
    <property type="entry name" value="STAT"/>
</dbReference>
<evidence type="ECO:0000256" key="5">
    <source>
        <dbReference type="ARBA" id="ARBA00022553"/>
    </source>
</evidence>
<evidence type="ECO:0000256" key="4">
    <source>
        <dbReference type="ARBA" id="ARBA00022490"/>
    </source>
</evidence>
<dbReference type="Gene3D" id="3.30.505.10">
    <property type="entry name" value="SH2 domain"/>
    <property type="match status" value="1"/>
</dbReference>
<feature type="domain" description="SH2" evidence="14">
    <location>
        <begin position="585"/>
        <end position="636"/>
    </location>
</feature>
<dbReference type="GO" id="GO:0007165">
    <property type="term" value="P:signal transduction"/>
    <property type="evidence" value="ECO:0007669"/>
    <property type="project" value="InterPro"/>
</dbReference>
<dbReference type="Pfam" id="PF02865">
    <property type="entry name" value="STAT_int"/>
    <property type="match status" value="1"/>
</dbReference>
<keyword evidence="6 12" id="KW-0727">SH2 domain</keyword>
<evidence type="ECO:0000256" key="6">
    <source>
        <dbReference type="ARBA" id="ARBA00022999"/>
    </source>
</evidence>
<evidence type="ECO:0000256" key="12">
    <source>
        <dbReference type="PROSITE-ProRule" id="PRU00191"/>
    </source>
</evidence>
<dbReference type="GO" id="GO:0005634">
    <property type="term" value="C:nucleus"/>
    <property type="evidence" value="ECO:0007669"/>
    <property type="project" value="UniProtKB-SubCell"/>
</dbReference>
<evidence type="ECO:0000256" key="11">
    <source>
        <dbReference type="ARBA" id="ARBA00023242"/>
    </source>
</evidence>
<dbReference type="SUPFAM" id="SSF49417">
    <property type="entry name" value="p53-like transcription factors"/>
    <property type="match status" value="1"/>
</dbReference>
<comment type="caution">
    <text evidence="15">The sequence shown here is derived from an EMBL/GenBank/DDBJ whole genome shotgun (WGS) entry which is preliminary data.</text>
</comment>
<evidence type="ECO:0000313" key="16">
    <source>
        <dbReference type="Proteomes" id="UP001107558"/>
    </source>
</evidence>
<comment type="subcellular location">
    <subcellularLocation>
        <location evidence="2 13">Cytoplasm</location>
    </subcellularLocation>
    <subcellularLocation>
        <location evidence="1 13">Nucleus</location>
    </subcellularLocation>
</comment>
<dbReference type="SUPFAM" id="SSF47655">
    <property type="entry name" value="STAT"/>
    <property type="match status" value="1"/>
</dbReference>
<name>A0A9J6BN42_POLVA</name>
<dbReference type="SUPFAM" id="SSF48092">
    <property type="entry name" value="Transcription factor STAT-4 N-domain"/>
    <property type="match status" value="1"/>
</dbReference>
<dbReference type="PROSITE" id="PS50001">
    <property type="entry name" value="SH2"/>
    <property type="match status" value="1"/>
</dbReference>
<protein>
    <recommendedName>
        <fullName evidence="13">Signal transducer and activator of transcription</fullName>
    </recommendedName>
</protein>
<dbReference type="Gene3D" id="1.10.532.10">
    <property type="entry name" value="STAT transcription factor, N-terminal domain"/>
    <property type="match status" value="1"/>
</dbReference>
<dbReference type="InterPro" id="IPR036860">
    <property type="entry name" value="SH2_dom_sf"/>
</dbReference>
<keyword evidence="7 13" id="KW-0805">Transcription regulation</keyword>
<dbReference type="InterPro" id="IPR012345">
    <property type="entry name" value="STAT_TF_DNA-bd_N"/>
</dbReference>
<dbReference type="Pfam" id="PF01017">
    <property type="entry name" value="STAT_alpha"/>
    <property type="match status" value="1"/>
</dbReference>
<evidence type="ECO:0000256" key="8">
    <source>
        <dbReference type="ARBA" id="ARBA00023125"/>
    </source>
</evidence>
<dbReference type="InterPro" id="IPR008967">
    <property type="entry name" value="p53-like_TF_DNA-bd_sf"/>
</dbReference>
<dbReference type="Pfam" id="PF00017">
    <property type="entry name" value="SH2"/>
    <property type="match status" value="1"/>
</dbReference>
<comment type="similarity">
    <text evidence="3 13">Belongs to the transcription factor STAT family.</text>
</comment>